<keyword evidence="1" id="KW-0812">Transmembrane</keyword>
<keyword evidence="1" id="KW-1133">Transmembrane helix</keyword>
<sequence>MLHCHFHYTSMVIRYTFLIYIINYYNT</sequence>
<name>A0A2P2PBG3_RHIMU</name>
<reference evidence="2" key="1">
    <citation type="submission" date="2018-02" db="EMBL/GenBank/DDBJ databases">
        <title>Rhizophora mucronata_Transcriptome.</title>
        <authorList>
            <person name="Meera S.P."/>
            <person name="Sreeshan A."/>
            <person name="Augustine A."/>
        </authorList>
    </citation>
    <scope>NUCLEOTIDE SEQUENCE</scope>
    <source>
        <tissue evidence="2">Leaf</tissue>
    </source>
</reference>
<evidence type="ECO:0000313" key="2">
    <source>
        <dbReference type="EMBL" id="MBX51961.1"/>
    </source>
</evidence>
<dbReference type="EMBL" id="GGEC01071477">
    <property type="protein sequence ID" value="MBX51961.1"/>
    <property type="molecule type" value="Transcribed_RNA"/>
</dbReference>
<feature type="transmembrane region" description="Helical" evidence="1">
    <location>
        <begin position="6"/>
        <end position="25"/>
    </location>
</feature>
<organism evidence="2">
    <name type="scientific">Rhizophora mucronata</name>
    <name type="common">Asiatic mangrove</name>
    <dbReference type="NCBI Taxonomy" id="61149"/>
    <lineage>
        <taxon>Eukaryota</taxon>
        <taxon>Viridiplantae</taxon>
        <taxon>Streptophyta</taxon>
        <taxon>Embryophyta</taxon>
        <taxon>Tracheophyta</taxon>
        <taxon>Spermatophyta</taxon>
        <taxon>Magnoliopsida</taxon>
        <taxon>eudicotyledons</taxon>
        <taxon>Gunneridae</taxon>
        <taxon>Pentapetalae</taxon>
        <taxon>rosids</taxon>
        <taxon>fabids</taxon>
        <taxon>Malpighiales</taxon>
        <taxon>Rhizophoraceae</taxon>
        <taxon>Rhizophora</taxon>
    </lineage>
</organism>
<protein>
    <submittedName>
        <fullName evidence="2">Uncharacterized protein</fullName>
    </submittedName>
</protein>
<keyword evidence="1" id="KW-0472">Membrane</keyword>
<proteinExistence type="predicted"/>
<evidence type="ECO:0000256" key="1">
    <source>
        <dbReference type="SAM" id="Phobius"/>
    </source>
</evidence>
<accession>A0A2P2PBG3</accession>
<dbReference type="AlphaFoldDB" id="A0A2P2PBG3"/>